<dbReference type="PANTHER" id="PTHR34373">
    <property type="entry name" value="SHUGOSHIN 2"/>
    <property type="match status" value="1"/>
</dbReference>
<evidence type="ECO:0000256" key="3">
    <source>
        <dbReference type="SAM" id="MobiDB-lite"/>
    </source>
</evidence>
<evidence type="ECO:0000256" key="1">
    <source>
        <dbReference type="ARBA" id="ARBA00010845"/>
    </source>
</evidence>
<dbReference type="Proteomes" id="UP000235220">
    <property type="component" value="Chromosome 7"/>
</dbReference>
<comment type="similarity">
    <text evidence="1">Belongs to the shugoshin family.</text>
</comment>
<evidence type="ECO:0000259" key="4">
    <source>
        <dbReference type="Pfam" id="PF07557"/>
    </source>
</evidence>
<keyword evidence="5" id="KW-1185">Reference proteome</keyword>
<dbReference type="InterPro" id="IPR044693">
    <property type="entry name" value="SGO_plant"/>
</dbReference>
<feature type="region of interest" description="Disordered" evidence="3">
    <location>
        <begin position="318"/>
        <end position="353"/>
    </location>
</feature>
<gene>
    <name evidence="6" type="primary">LOC108991491</name>
</gene>
<feature type="domain" description="Shugoshin C-terminal" evidence="4">
    <location>
        <begin position="347"/>
        <end position="371"/>
    </location>
</feature>
<dbReference type="InterPro" id="IPR011515">
    <property type="entry name" value="Shugoshin_C"/>
</dbReference>
<feature type="compositionally biased region" description="Basic and acidic residues" evidence="3">
    <location>
        <begin position="181"/>
        <end position="195"/>
    </location>
</feature>
<dbReference type="GO" id="GO:0000775">
    <property type="term" value="C:chromosome, centromeric region"/>
    <property type="evidence" value="ECO:0007669"/>
    <property type="project" value="InterPro"/>
</dbReference>
<name>A0A6P9EJG8_JUGRE</name>
<dbReference type="PANTHER" id="PTHR34373:SF9">
    <property type="entry name" value="SHUGOSHIN 2"/>
    <property type="match status" value="1"/>
</dbReference>
<dbReference type="GO" id="GO:0005634">
    <property type="term" value="C:nucleus"/>
    <property type="evidence" value="ECO:0007669"/>
    <property type="project" value="InterPro"/>
</dbReference>
<proteinExistence type="inferred from homology"/>
<keyword evidence="2" id="KW-0159">Chromosome partition</keyword>
<feature type="compositionally biased region" description="Polar residues" evidence="3">
    <location>
        <begin position="206"/>
        <end position="216"/>
    </location>
</feature>
<dbReference type="GO" id="GO:0045144">
    <property type="term" value="P:meiotic sister chromatid segregation"/>
    <property type="evidence" value="ECO:0007669"/>
    <property type="project" value="InterPro"/>
</dbReference>
<dbReference type="GO" id="GO:0034090">
    <property type="term" value="P:maintenance of meiotic sister chromatid cohesion"/>
    <property type="evidence" value="ECO:0007669"/>
    <property type="project" value="InterPro"/>
</dbReference>
<dbReference type="GeneID" id="108991491"/>
<organism evidence="5 6">
    <name type="scientific">Juglans regia</name>
    <name type="common">English walnut</name>
    <dbReference type="NCBI Taxonomy" id="51240"/>
    <lineage>
        <taxon>Eukaryota</taxon>
        <taxon>Viridiplantae</taxon>
        <taxon>Streptophyta</taxon>
        <taxon>Embryophyta</taxon>
        <taxon>Tracheophyta</taxon>
        <taxon>Spermatophyta</taxon>
        <taxon>Magnoliopsida</taxon>
        <taxon>eudicotyledons</taxon>
        <taxon>Gunneridae</taxon>
        <taxon>Pentapetalae</taxon>
        <taxon>rosids</taxon>
        <taxon>fabids</taxon>
        <taxon>Fagales</taxon>
        <taxon>Juglandaceae</taxon>
        <taxon>Juglans</taxon>
    </lineage>
</organism>
<evidence type="ECO:0000256" key="2">
    <source>
        <dbReference type="ARBA" id="ARBA00022829"/>
    </source>
</evidence>
<dbReference type="OrthoDB" id="770508at2759"/>
<reference evidence="6" key="1">
    <citation type="submission" date="2025-08" db="UniProtKB">
        <authorList>
            <consortium name="RefSeq"/>
        </authorList>
    </citation>
    <scope>IDENTIFICATION</scope>
    <source>
        <tissue evidence="6">Leaves</tissue>
    </source>
</reference>
<evidence type="ECO:0000313" key="6">
    <source>
        <dbReference type="RefSeq" id="XP_035547659.1"/>
    </source>
</evidence>
<dbReference type="Pfam" id="PF07557">
    <property type="entry name" value="Shugoshin_C"/>
    <property type="match status" value="1"/>
</dbReference>
<dbReference type="FunCoup" id="A0A6P9EJG8">
    <property type="interactions" value="1841"/>
</dbReference>
<evidence type="ECO:0000313" key="5">
    <source>
        <dbReference type="Proteomes" id="UP000235220"/>
    </source>
</evidence>
<accession>A0A6P9EJG8</accession>
<dbReference type="RefSeq" id="XP_035547659.1">
    <property type="nucleotide sequence ID" value="XM_035691766.1"/>
</dbReference>
<feature type="region of interest" description="Disordered" evidence="3">
    <location>
        <begin position="181"/>
        <end position="216"/>
    </location>
</feature>
<protein>
    <submittedName>
        <fullName evidence="6">SHUGOSHIN 2-like isoform X1</fullName>
    </submittedName>
</protein>
<dbReference type="InParanoid" id="A0A6P9EJG8"/>
<sequence>MLLVSGERERERIRVLSLHTTMDGDIILDLENCVAGDGNAKGMVKGPKIGSAPRKRLADITNLQQQQLKAVNQDVKQLPICLTTKEYIEKLRKENMTLMKLLVERNKIIELSVIELQKLRINFLKVQQQNLQLAQANSQMLAELNSGKDRLKALQHELGCKNGLLKARKLDLEVGTTKHDEAGELSQADRRDAKPCHTNRRRQSKRQSLAPTTVNQVHATETVEIKSRNLRRRSTRLKPEEPEPTEDMFEIVDASGPTSLKPVHPKENIGNKRRCLRRQSARFKSEEPEQAEDLFEIEDAKFPVSPVVDDLVHDIGRTSSGLSAKKEDEGNTSLRFEAQQMRRSSVGRPLRRAAEKIQSYKETPINVKMRRQDKKC</sequence>
<dbReference type="AlphaFoldDB" id="A0A6P9EJG8"/>